<proteinExistence type="predicted"/>
<evidence type="ECO:0000256" key="2">
    <source>
        <dbReference type="SAM" id="Phobius"/>
    </source>
</evidence>
<evidence type="ECO:0000313" key="3">
    <source>
        <dbReference type="EMBL" id="MCZ0866279.1"/>
    </source>
</evidence>
<keyword evidence="2" id="KW-1133">Transmembrane helix</keyword>
<dbReference type="InterPro" id="IPR021313">
    <property type="entry name" value="DUF2909"/>
</dbReference>
<dbReference type="EMBL" id="JAPTGG010000011">
    <property type="protein sequence ID" value="MCZ0866279.1"/>
    <property type="molecule type" value="Genomic_DNA"/>
</dbReference>
<gene>
    <name evidence="3" type="ORF">O0V09_13795</name>
</gene>
<comment type="caution">
    <text evidence="3">The sequence shown here is derived from an EMBL/GenBank/DDBJ whole genome shotgun (WGS) entry which is preliminary data.</text>
</comment>
<dbReference type="AlphaFoldDB" id="A0A9J6RQ77"/>
<feature type="transmembrane region" description="Helical" evidence="2">
    <location>
        <begin position="6"/>
        <end position="25"/>
    </location>
</feature>
<keyword evidence="2" id="KW-0812">Transmembrane</keyword>
<evidence type="ECO:0000256" key="1">
    <source>
        <dbReference type="SAM" id="MobiDB-lite"/>
    </source>
</evidence>
<dbReference type="RefSeq" id="WP_258332443.1">
    <property type="nucleotide sequence ID" value="NZ_JAPTGG010000011.1"/>
</dbReference>
<sequence>MWLKVVIIILFIALVISLFTGFGFLIKDQGDKHQDGLWNSISVRLIIAVLLMGFVTYGVTTGQLKSQAPWGKGPVPQAAKPVAE</sequence>
<name>A0A9J6RQ77_9GAMM</name>
<reference evidence="3 4" key="1">
    <citation type="submission" date="2022-12" db="EMBL/GenBank/DDBJ databases">
        <title>Dasania phycosphaerae sp. nov., isolated from particulate material of the south coast of Korea.</title>
        <authorList>
            <person name="Jiang Y."/>
        </authorList>
    </citation>
    <scope>NUCLEOTIDE SEQUENCE [LARGE SCALE GENOMIC DNA]</scope>
    <source>
        <strain evidence="3 4">GY-19</strain>
    </source>
</reference>
<feature type="region of interest" description="Disordered" evidence="1">
    <location>
        <begin position="64"/>
        <end position="84"/>
    </location>
</feature>
<feature type="transmembrane region" description="Helical" evidence="2">
    <location>
        <begin position="37"/>
        <end position="59"/>
    </location>
</feature>
<dbReference type="Pfam" id="PF11137">
    <property type="entry name" value="DUF2909"/>
    <property type="match status" value="1"/>
</dbReference>
<accession>A0A9J6RQ77</accession>
<organism evidence="3 4">
    <name type="scientific">Dasania phycosphaerae</name>
    <dbReference type="NCBI Taxonomy" id="2950436"/>
    <lineage>
        <taxon>Bacteria</taxon>
        <taxon>Pseudomonadati</taxon>
        <taxon>Pseudomonadota</taxon>
        <taxon>Gammaproteobacteria</taxon>
        <taxon>Cellvibrionales</taxon>
        <taxon>Spongiibacteraceae</taxon>
        <taxon>Dasania</taxon>
    </lineage>
</organism>
<protein>
    <submittedName>
        <fullName evidence="3">DUF2909 domain-containing protein</fullName>
    </submittedName>
</protein>
<keyword evidence="4" id="KW-1185">Reference proteome</keyword>
<evidence type="ECO:0000313" key="4">
    <source>
        <dbReference type="Proteomes" id="UP001069090"/>
    </source>
</evidence>
<keyword evidence="2" id="KW-0472">Membrane</keyword>
<dbReference type="Proteomes" id="UP001069090">
    <property type="component" value="Unassembled WGS sequence"/>
</dbReference>